<sequence length="108" mass="12326">MHRRGFLKGALLIDLCDPIRAVQVALEAYQQRPLQESDADMKPFLSFKSTPEYDPRCFLGTRKTTMLTEVFLLHRGFDLGEKATLLDLPDMYFITIASFAHKGRTLSC</sequence>
<organism evidence="1 2">
    <name type="scientific">Helicobacter baculiformis</name>
    <dbReference type="NCBI Taxonomy" id="427351"/>
    <lineage>
        <taxon>Bacteria</taxon>
        <taxon>Pseudomonadati</taxon>
        <taxon>Campylobacterota</taxon>
        <taxon>Epsilonproteobacteria</taxon>
        <taxon>Campylobacterales</taxon>
        <taxon>Helicobacteraceae</taxon>
        <taxon>Helicobacter</taxon>
    </lineage>
</organism>
<comment type="caution">
    <text evidence="1">The sequence shown here is derived from an EMBL/GenBank/DDBJ whole genome shotgun (WGS) entry which is preliminary data.</text>
</comment>
<keyword evidence="2" id="KW-1185">Reference proteome</keyword>
<dbReference type="EMBL" id="JBHRZO010000011">
    <property type="protein sequence ID" value="MFC3847532.1"/>
    <property type="molecule type" value="Genomic_DNA"/>
</dbReference>
<gene>
    <name evidence="1" type="ORF">ACFOPX_03135</name>
</gene>
<reference evidence="2" key="1">
    <citation type="journal article" date="2019" name="Int. J. Syst. Evol. Microbiol.">
        <title>The Global Catalogue of Microorganisms (GCM) 10K type strain sequencing project: providing services to taxonomists for standard genome sequencing and annotation.</title>
        <authorList>
            <consortium name="The Broad Institute Genomics Platform"/>
            <consortium name="The Broad Institute Genome Sequencing Center for Infectious Disease"/>
            <person name="Wu L."/>
            <person name="Ma J."/>
        </authorList>
    </citation>
    <scope>NUCLEOTIDE SEQUENCE [LARGE SCALE GENOMIC DNA]</scope>
    <source>
        <strain evidence="2">CCUG 53816</strain>
    </source>
</reference>
<protein>
    <submittedName>
        <fullName evidence="1">Uncharacterized protein</fullName>
    </submittedName>
</protein>
<evidence type="ECO:0000313" key="1">
    <source>
        <dbReference type="EMBL" id="MFC3847532.1"/>
    </source>
</evidence>
<evidence type="ECO:0000313" key="2">
    <source>
        <dbReference type="Proteomes" id="UP001595783"/>
    </source>
</evidence>
<dbReference type="Proteomes" id="UP001595783">
    <property type="component" value="Unassembled WGS sequence"/>
</dbReference>
<accession>A0ABV7ZJ93</accession>
<name>A0ABV7ZJ93_9HELI</name>
<dbReference type="RefSeq" id="WP_104752091.1">
    <property type="nucleotide sequence ID" value="NZ_FZMF01000014.1"/>
</dbReference>
<proteinExistence type="predicted"/>